<accession>A0A4S8HSE3</accession>
<dbReference type="OrthoDB" id="621570at2"/>
<evidence type="ECO:0000256" key="3">
    <source>
        <dbReference type="ARBA" id="ARBA00022729"/>
    </source>
</evidence>
<comment type="subcellular location">
    <subcellularLocation>
        <location evidence="1">Cell outer membrane</location>
    </subcellularLocation>
</comment>
<keyword evidence="3" id="KW-0732">Signal</keyword>
<dbReference type="CDD" id="cd08977">
    <property type="entry name" value="SusD"/>
    <property type="match status" value="1"/>
</dbReference>
<gene>
    <name evidence="8" type="ORF">FAM09_17115</name>
</gene>
<protein>
    <submittedName>
        <fullName evidence="8">RagB/SusD family nutrient uptake outer membrane protein</fullName>
    </submittedName>
</protein>
<dbReference type="Gene3D" id="1.25.40.390">
    <property type="match status" value="1"/>
</dbReference>
<dbReference type="GO" id="GO:0009279">
    <property type="term" value="C:cell outer membrane"/>
    <property type="evidence" value="ECO:0007669"/>
    <property type="project" value="UniProtKB-SubCell"/>
</dbReference>
<sequence length="463" mass="51402">MQSTLKKYISLLIAAGFMFTGCNKLVTVDKPTNQLLTPVVFQNDNTAKLAVTGMYNNMVNGGIQASRLFTTAIPALTADELYFYTNTSMDQFRYNSILATDGTVYSIWQELYQNIYYANAVIEGAQPSKGMSAVYKNTAIGEAKFIRAFMHFTLVNFYGDVPLITTTNVNENALAPRTATATVYEQIIADLKDAQSLLDTANAGSNNRTRANKWSATALLARVYLYTGDWANAEAQASAVLGNTGLYNLLPTASMNNVFLANSGEAIWQLYSQGNNGFTQLGSSFLPTTSTPATPRYVLTNQLLNAFETGDKRKTTWVNSVTVSGTLYYYPYKYKQPTTTTTGIEYYMQLRLAEQYLIRAEARAQQNKTGDAQNDLNAIRNRAGLANTTAATKDDLLNAIYKERQVELFTELGHRWFDLKRTNTIDAVMNAAKPGLWNPYAAKYPIPQTARNSNINLEQNEGY</sequence>
<dbReference type="EMBL" id="STFF01000004">
    <property type="protein sequence ID" value="THU38393.1"/>
    <property type="molecule type" value="Genomic_DNA"/>
</dbReference>
<dbReference type="InterPro" id="IPR011990">
    <property type="entry name" value="TPR-like_helical_dom_sf"/>
</dbReference>
<keyword evidence="4" id="KW-0472">Membrane</keyword>
<dbReference type="Proteomes" id="UP000306918">
    <property type="component" value="Unassembled WGS sequence"/>
</dbReference>
<evidence type="ECO:0000259" key="7">
    <source>
        <dbReference type="Pfam" id="PF14322"/>
    </source>
</evidence>
<comment type="caution">
    <text evidence="8">The sequence shown here is derived from an EMBL/GenBank/DDBJ whole genome shotgun (WGS) entry which is preliminary data.</text>
</comment>
<organism evidence="8 9">
    <name type="scientific">Niastella caeni</name>
    <dbReference type="NCBI Taxonomy" id="2569763"/>
    <lineage>
        <taxon>Bacteria</taxon>
        <taxon>Pseudomonadati</taxon>
        <taxon>Bacteroidota</taxon>
        <taxon>Chitinophagia</taxon>
        <taxon>Chitinophagales</taxon>
        <taxon>Chitinophagaceae</taxon>
        <taxon>Niastella</taxon>
    </lineage>
</organism>
<dbReference type="InterPro" id="IPR012944">
    <property type="entry name" value="SusD_RagB_dom"/>
</dbReference>
<proteinExistence type="inferred from homology"/>
<evidence type="ECO:0000256" key="1">
    <source>
        <dbReference type="ARBA" id="ARBA00004442"/>
    </source>
</evidence>
<dbReference type="PROSITE" id="PS51257">
    <property type="entry name" value="PROKAR_LIPOPROTEIN"/>
    <property type="match status" value="1"/>
</dbReference>
<dbReference type="InterPro" id="IPR033985">
    <property type="entry name" value="SusD-like_N"/>
</dbReference>
<keyword evidence="5" id="KW-0998">Cell outer membrane</keyword>
<evidence type="ECO:0000313" key="9">
    <source>
        <dbReference type="Proteomes" id="UP000306918"/>
    </source>
</evidence>
<dbReference type="AlphaFoldDB" id="A0A4S8HSE3"/>
<evidence type="ECO:0000256" key="5">
    <source>
        <dbReference type="ARBA" id="ARBA00023237"/>
    </source>
</evidence>
<dbReference type="RefSeq" id="WP_136578349.1">
    <property type="nucleotide sequence ID" value="NZ_STFF01000004.1"/>
</dbReference>
<evidence type="ECO:0000256" key="2">
    <source>
        <dbReference type="ARBA" id="ARBA00006275"/>
    </source>
</evidence>
<reference evidence="8 9" key="1">
    <citation type="submission" date="2019-04" db="EMBL/GenBank/DDBJ databases">
        <title>Niastella caeni sp. nov., isolated from activated sludge.</title>
        <authorList>
            <person name="Sheng M."/>
        </authorList>
    </citation>
    <scope>NUCLEOTIDE SEQUENCE [LARGE SCALE GENOMIC DNA]</scope>
    <source>
        <strain evidence="8 9">HX-2-15</strain>
    </source>
</reference>
<evidence type="ECO:0000259" key="6">
    <source>
        <dbReference type="Pfam" id="PF07980"/>
    </source>
</evidence>
<dbReference type="Pfam" id="PF14322">
    <property type="entry name" value="SusD-like_3"/>
    <property type="match status" value="1"/>
</dbReference>
<evidence type="ECO:0000256" key="4">
    <source>
        <dbReference type="ARBA" id="ARBA00023136"/>
    </source>
</evidence>
<dbReference type="Pfam" id="PF07980">
    <property type="entry name" value="SusD_RagB"/>
    <property type="match status" value="1"/>
</dbReference>
<keyword evidence="9" id="KW-1185">Reference proteome</keyword>
<name>A0A4S8HSE3_9BACT</name>
<feature type="domain" description="RagB/SusD" evidence="6">
    <location>
        <begin position="320"/>
        <end position="463"/>
    </location>
</feature>
<feature type="domain" description="SusD-like N-terminal" evidence="7">
    <location>
        <begin position="53"/>
        <end position="225"/>
    </location>
</feature>
<dbReference type="SUPFAM" id="SSF48452">
    <property type="entry name" value="TPR-like"/>
    <property type="match status" value="1"/>
</dbReference>
<evidence type="ECO:0000313" key="8">
    <source>
        <dbReference type="EMBL" id="THU38393.1"/>
    </source>
</evidence>
<comment type="similarity">
    <text evidence="2">Belongs to the SusD family.</text>
</comment>